<feature type="domain" description="MDMPI C-terminal" evidence="2">
    <location>
        <begin position="176"/>
        <end position="266"/>
    </location>
</feature>
<feature type="domain" description="Mycothiol-dependent maleylpyruvate isomerase metal-binding" evidence="3">
    <location>
        <begin position="35"/>
        <end position="155"/>
    </location>
</feature>
<dbReference type="GO" id="GO:0046872">
    <property type="term" value="F:metal ion binding"/>
    <property type="evidence" value="ECO:0007669"/>
    <property type="project" value="InterPro"/>
</dbReference>
<evidence type="ECO:0000259" key="2">
    <source>
        <dbReference type="Pfam" id="PF07398"/>
    </source>
</evidence>
<dbReference type="NCBIfam" id="TIGR03083">
    <property type="entry name" value="maleylpyruvate isomerase family mycothiol-dependent enzyme"/>
    <property type="match status" value="1"/>
</dbReference>
<feature type="compositionally biased region" description="Low complexity" evidence="1">
    <location>
        <begin position="1"/>
        <end position="11"/>
    </location>
</feature>
<feature type="region of interest" description="Disordered" evidence="1">
    <location>
        <begin position="1"/>
        <end position="25"/>
    </location>
</feature>
<protein>
    <submittedName>
        <fullName evidence="4">Maleylpyruvate isomerase family mycothiol-dependent enzyme</fullName>
    </submittedName>
</protein>
<name>A0AAU8DM09_9ACTN</name>
<evidence type="ECO:0000313" key="4">
    <source>
        <dbReference type="EMBL" id="XCG63302.1"/>
    </source>
</evidence>
<dbReference type="EMBL" id="CP159218">
    <property type="protein sequence ID" value="XCG63302.1"/>
    <property type="molecule type" value="Genomic_DNA"/>
</dbReference>
<dbReference type="Pfam" id="PF11716">
    <property type="entry name" value="MDMPI_N"/>
    <property type="match status" value="1"/>
</dbReference>
<reference evidence="4" key="1">
    <citation type="submission" date="2024-05" db="EMBL/GenBank/DDBJ databases">
        <authorList>
            <person name="Cai S.Y."/>
            <person name="Jin L.M."/>
            <person name="Li H.R."/>
        </authorList>
    </citation>
    <scope>NUCLEOTIDE SEQUENCE</scope>
    <source>
        <strain evidence="4">A5-74</strain>
    </source>
</reference>
<sequence>MNAAPMNAAPTNPAPTNPDAPDVATGVPLEVHLTTIRRAARSLAEHLGVTGPGRPVPTCPEWTMRDLVLHAGEVHRWALHHVANGSGAAVSIPPPAAPDDKDLGAWLVRGADQLVDALARASDDLDALVFLKNAPAPRSFWARRQAHETLIHSIDGLSGRLGRIPTTREADVPPALAVDGLDELLTGFITRSRSQLRAQVPHRVVVAPTDARVAWTLTLSPEPPVAARSATPDDRSTLITGTAASLYLGLWNRGDEVAVTGEPELLGIWRDKVRVSWA</sequence>
<dbReference type="AlphaFoldDB" id="A0AAU8DM09"/>
<dbReference type="RefSeq" id="WP_353648917.1">
    <property type="nucleotide sequence ID" value="NZ_CP159218.1"/>
</dbReference>
<evidence type="ECO:0000256" key="1">
    <source>
        <dbReference type="SAM" id="MobiDB-lite"/>
    </source>
</evidence>
<accession>A0AAU8DM09</accession>
<dbReference type="Pfam" id="PF07398">
    <property type="entry name" value="MDMPI_C"/>
    <property type="match status" value="1"/>
</dbReference>
<dbReference type="GO" id="GO:0016853">
    <property type="term" value="F:isomerase activity"/>
    <property type="evidence" value="ECO:0007669"/>
    <property type="project" value="UniProtKB-KW"/>
</dbReference>
<dbReference type="PANTHER" id="PTHR40758">
    <property type="entry name" value="CONSERVED PROTEIN"/>
    <property type="match status" value="1"/>
</dbReference>
<proteinExistence type="predicted"/>
<dbReference type="InterPro" id="IPR017517">
    <property type="entry name" value="Maleyloyr_isom"/>
</dbReference>
<dbReference type="InterPro" id="IPR010872">
    <property type="entry name" value="MDMPI_C-term_domain"/>
</dbReference>
<dbReference type="InterPro" id="IPR024344">
    <property type="entry name" value="MDMPI_metal-binding"/>
</dbReference>
<dbReference type="GO" id="GO:0005886">
    <property type="term" value="C:plasma membrane"/>
    <property type="evidence" value="ECO:0007669"/>
    <property type="project" value="TreeGrafter"/>
</dbReference>
<gene>
    <name evidence="4" type="ORF">ABLG96_19200</name>
</gene>
<dbReference type="PANTHER" id="PTHR40758:SF1">
    <property type="entry name" value="CONSERVED PROTEIN"/>
    <property type="match status" value="1"/>
</dbReference>
<organism evidence="4">
    <name type="scientific">Nakamurella sp. A5-74</name>
    <dbReference type="NCBI Taxonomy" id="3158264"/>
    <lineage>
        <taxon>Bacteria</taxon>
        <taxon>Bacillati</taxon>
        <taxon>Actinomycetota</taxon>
        <taxon>Actinomycetes</taxon>
        <taxon>Nakamurellales</taxon>
        <taxon>Nakamurellaceae</taxon>
        <taxon>Nakamurella</taxon>
    </lineage>
</organism>
<keyword evidence="4" id="KW-0413">Isomerase</keyword>
<evidence type="ECO:0000259" key="3">
    <source>
        <dbReference type="Pfam" id="PF11716"/>
    </source>
</evidence>